<reference evidence="3" key="1">
    <citation type="journal article" date="2019" name="Int. J. Syst. Evol. Microbiol.">
        <title>The Global Catalogue of Microorganisms (GCM) 10K type strain sequencing project: providing services to taxonomists for standard genome sequencing and annotation.</title>
        <authorList>
            <consortium name="The Broad Institute Genomics Platform"/>
            <consortium name="The Broad Institute Genome Sequencing Center for Infectious Disease"/>
            <person name="Wu L."/>
            <person name="Ma J."/>
        </authorList>
    </citation>
    <scope>NUCLEOTIDE SEQUENCE [LARGE SCALE GENOMIC DNA]</scope>
    <source>
        <strain evidence="3">CCUG 56029</strain>
    </source>
</reference>
<dbReference type="Gene3D" id="3.40.50.1820">
    <property type="entry name" value="alpha/beta hydrolase"/>
    <property type="match status" value="1"/>
</dbReference>
<comment type="caution">
    <text evidence="2">The sequence shown here is derived from an EMBL/GenBank/DDBJ whole genome shotgun (WGS) entry which is preliminary data.</text>
</comment>
<name>A0ABW4RA03_9RHOB</name>
<dbReference type="SUPFAM" id="SSF53474">
    <property type="entry name" value="alpha/beta-Hydrolases"/>
    <property type="match status" value="1"/>
</dbReference>
<evidence type="ECO:0000313" key="3">
    <source>
        <dbReference type="Proteomes" id="UP001597213"/>
    </source>
</evidence>
<dbReference type="InterPro" id="IPR051044">
    <property type="entry name" value="MAG_DAG_Lipase"/>
</dbReference>
<organism evidence="2 3">
    <name type="scientific">Paracoccus pacificus</name>
    <dbReference type="NCBI Taxonomy" id="1463598"/>
    <lineage>
        <taxon>Bacteria</taxon>
        <taxon>Pseudomonadati</taxon>
        <taxon>Pseudomonadota</taxon>
        <taxon>Alphaproteobacteria</taxon>
        <taxon>Rhodobacterales</taxon>
        <taxon>Paracoccaceae</taxon>
        <taxon>Paracoccus</taxon>
    </lineage>
</organism>
<feature type="domain" description="Serine aminopeptidase S33" evidence="1">
    <location>
        <begin position="42"/>
        <end position="295"/>
    </location>
</feature>
<proteinExistence type="predicted"/>
<dbReference type="PANTHER" id="PTHR11614">
    <property type="entry name" value="PHOSPHOLIPASE-RELATED"/>
    <property type="match status" value="1"/>
</dbReference>
<dbReference type="Pfam" id="PF12146">
    <property type="entry name" value="Hydrolase_4"/>
    <property type="match status" value="1"/>
</dbReference>
<gene>
    <name evidence="2" type="ORF">ACFSCT_15245</name>
</gene>
<keyword evidence="3" id="KW-1185">Reference proteome</keyword>
<dbReference type="GO" id="GO:0016787">
    <property type="term" value="F:hydrolase activity"/>
    <property type="evidence" value="ECO:0007669"/>
    <property type="project" value="UniProtKB-KW"/>
</dbReference>
<evidence type="ECO:0000259" key="1">
    <source>
        <dbReference type="Pfam" id="PF12146"/>
    </source>
</evidence>
<accession>A0ABW4RA03</accession>
<dbReference type="RefSeq" id="WP_379144112.1">
    <property type="nucleotide sequence ID" value="NZ_JBHUEN010000043.1"/>
</dbReference>
<sequence>MADFRSPPPPFGADETPAEIYWAEADDGLRLRLGLWRGTTATAGTVLLFPGRTEYLEKYAPVAADLTAAGLSVLGIDWRGQGASQRLLSDPRPGHITDFADYQRDVRVMVDLATRLDLPKPWHLLAHSMGAAIGLRALMNGLPVATAAFSAPMWGIDTGRVPVGVALGLAQAAQVLGHTVKPVPGSGANGTYVLDSGFAGNLLTGSATAWARMVAEADAWPDLTLGGATFGWVGAALRECRALARAPLPAIPSIVTLGSGEAIVSAAAIRATCARWPSARLITVEGGRHEALFETAPRRAQVITALLTQFG</sequence>
<evidence type="ECO:0000313" key="2">
    <source>
        <dbReference type="EMBL" id="MFD1883076.1"/>
    </source>
</evidence>
<keyword evidence="2" id="KW-0378">Hydrolase</keyword>
<dbReference type="InterPro" id="IPR029058">
    <property type="entry name" value="AB_hydrolase_fold"/>
</dbReference>
<dbReference type="InterPro" id="IPR022742">
    <property type="entry name" value="Hydrolase_4"/>
</dbReference>
<dbReference type="Proteomes" id="UP001597213">
    <property type="component" value="Unassembled WGS sequence"/>
</dbReference>
<protein>
    <submittedName>
        <fullName evidence="2">Alpha/beta fold hydrolase</fullName>
    </submittedName>
</protein>
<dbReference type="EMBL" id="JBHUEN010000043">
    <property type="protein sequence ID" value="MFD1883076.1"/>
    <property type="molecule type" value="Genomic_DNA"/>
</dbReference>